<dbReference type="AlphaFoldDB" id="A0AAD6SXE0"/>
<gene>
    <name evidence="2" type="ORF">C8F04DRAFT_1182071</name>
</gene>
<organism evidence="2 3">
    <name type="scientific">Mycena alexandri</name>
    <dbReference type="NCBI Taxonomy" id="1745969"/>
    <lineage>
        <taxon>Eukaryota</taxon>
        <taxon>Fungi</taxon>
        <taxon>Dikarya</taxon>
        <taxon>Basidiomycota</taxon>
        <taxon>Agaricomycotina</taxon>
        <taxon>Agaricomycetes</taxon>
        <taxon>Agaricomycetidae</taxon>
        <taxon>Agaricales</taxon>
        <taxon>Marasmiineae</taxon>
        <taxon>Mycenaceae</taxon>
        <taxon>Mycena</taxon>
    </lineage>
</organism>
<feature type="compositionally biased region" description="Low complexity" evidence="1">
    <location>
        <begin position="79"/>
        <end position="94"/>
    </location>
</feature>
<evidence type="ECO:0000313" key="3">
    <source>
        <dbReference type="Proteomes" id="UP001218188"/>
    </source>
</evidence>
<dbReference type="Proteomes" id="UP001218188">
    <property type="component" value="Unassembled WGS sequence"/>
</dbReference>
<accession>A0AAD6SXE0</accession>
<evidence type="ECO:0000313" key="2">
    <source>
        <dbReference type="EMBL" id="KAJ7035791.1"/>
    </source>
</evidence>
<protein>
    <submittedName>
        <fullName evidence="2">Uncharacterized protein</fullName>
    </submittedName>
</protein>
<sequence>MPERRYNSSDLIGKTRDQLVALVLRQPDRWPSTLDKFRRGKTNMDMMKKALLEAQFTTDLPLEQQELPISSNPVPPPIIVAGSSVSTGNYNSSSQDQPLAADPAQSSDNTPVLVSPQSDPVLPEQRSILLLIEDIRHPIIERISQRIDISIIHPNQASSTEILTKLQASIAAFEGPARIGIPDNMNPGYIQFFATISGPNYVNDEPEHQSMLLGLPADGKLQLTVAGIGGVKKRARSESPLDEPSGATKNSNGSKDSIAATSKKSRSRALLTEDELSWLSEKVKNTPGFEKFSSNHNQRLSNLDRTIYWKFAAQFSAKYYRAQWPAAISLSGGNTVRKAAIETVLGMKSTALTHAENSSRILAIYYDGTHKSEEVVKRIEETAEGEADTGSGVLYKFLVQWEKDHPVND</sequence>
<keyword evidence="3" id="KW-1185">Reference proteome</keyword>
<evidence type="ECO:0000256" key="1">
    <source>
        <dbReference type="SAM" id="MobiDB-lite"/>
    </source>
</evidence>
<name>A0AAD6SXE0_9AGAR</name>
<comment type="caution">
    <text evidence="2">The sequence shown here is derived from an EMBL/GenBank/DDBJ whole genome shotgun (WGS) entry which is preliminary data.</text>
</comment>
<proteinExistence type="predicted"/>
<dbReference type="EMBL" id="JARJCM010000048">
    <property type="protein sequence ID" value="KAJ7035791.1"/>
    <property type="molecule type" value="Genomic_DNA"/>
</dbReference>
<feature type="region of interest" description="Disordered" evidence="1">
    <location>
        <begin position="67"/>
        <end position="119"/>
    </location>
</feature>
<feature type="compositionally biased region" description="Polar residues" evidence="1">
    <location>
        <begin position="104"/>
        <end position="118"/>
    </location>
</feature>
<feature type="region of interest" description="Disordered" evidence="1">
    <location>
        <begin position="232"/>
        <end position="264"/>
    </location>
</feature>
<feature type="compositionally biased region" description="Polar residues" evidence="1">
    <location>
        <begin position="247"/>
        <end position="262"/>
    </location>
</feature>
<reference evidence="2" key="1">
    <citation type="submission" date="2023-03" db="EMBL/GenBank/DDBJ databases">
        <title>Massive genome expansion in bonnet fungi (Mycena s.s.) driven by repeated elements and novel gene families across ecological guilds.</title>
        <authorList>
            <consortium name="Lawrence Berkeley National Laboratory"/>
            <person name="Harder C.B."/>
            <person name="Miyauchi S."/>
            <person name="Viragh M."/>
            <person name="Kuo A."/>
            <person name="Thoen E."/>
            <person name="Andreopoulos B."/>
            <person name="Lu D."/>
            <person name="Skrede I."/>
            <person name="Drula E."/>
            <person name="Henrissat B."/>
            <person name="Morin E."/>
            <person name="Kohler A."/>
            <person name="Barry K."/>
            <person name="LaButti K."/>
            <person name="Morin E."/>
            <person name="Salamov A."/>
            <person name="Lipzen A."/>
            <person name="Mereny Z."/>
            <person name="Hegedus B."/>
            <person name="Baldrian P."/>
            <person name="Stursova M."/>
            <person name="Weitz H."/>
            <person name="Taylor A."/>
            <person name="Grigoriev I.V."/>
            <person name="Nagy L.G."/>
            <person name="Martin F."/>
            <person name="Kauserud H."/>
        </authorList>
    </citation>
    <scope>NUCLEOTIDE SEQUENCE</scope>
    <source>
        <strain evidence="2">CBHHK200</strain>
    </source>
</reference>